<comment type="caution">
    <text evidence="1">The sequence shown here is derived from an EMBL/GenBank/DDBJ whole genome shotgun (WGS) entry which is preliminary data.</text>
</comment>
<evidence type="ECO:0000313" key="2">
    <source>
        <dbReference type="Proteomes" id="UP001153269"/>
    </source>
</evidence>
<keyword evidence="2" id="KW-1185">Reference proteome</keyword>
<name>A0A9N7YLN6_PLEPL</name>
<evidence type="ECO:0000313" key="1">
    <source>
        <dbReference type="EMBL" id="CAB1436231.1"/>
    </source>
</evidence>
<dbReference type="AlphaFoldDB" id="A0A9N7YLN6"/>
<protein>
    <submittedName>
        <fullName evidence="1">Uncharacterized protein</fullName>
    </submittedName>
</protein>
<dbReference type="EMBL" id="CADEAL010001868">
    <property type="protein sequence ID" value="CAB1436231.1"/>
    <property type="molecule type" value="Genomic_DNA"/>
</dbReference>
<gene>
    <name evidence="1" type="ORF">PLEPLA_LOCUS24266</name>
</gene>
<proteinExistence type="predicted"/>
<organism evidence="1 2">
    <name type="scientific">Pleuronectes platessa</name>
    <name type="common">European plaice</name>
    <dbReference type="NCBI Taxonomy" id="8262"/>
    <lineage>
        <taxon>Eukaryota</taxon>
        <taxon>Metazoa</taxon>
        <taxon>Chordata</taxon>
        <taxon>Craniata</taxon>
        <taxon>Vertebrata</taxon>
        <taxon>Euteleostomi</taxon>
        <taxon>Actinopterygii</taxon>
        <taxon>Neopterygii</taxon>
        <taxon>Teleostei</taxon>
        <taxon>Neoteleostei</taxon>
        <taxon>Acanthomorphata</taxon>
        <taxon>Carangaria</taxon>
        <taxon>Pleuronectiformes</taxon>
        <taxon>Pleuronectoidei</taxon>
        <taxon>Pleuronectidae</taxon>
        <taxon>Pleuronectes</taxon>
    </lineage>
</organism>
<accession>A0A9N7YLN6</accession>
<sequence>MDLRDACCCFAFNQGHQSNKAGEQKHVTICHMPLGHKLSSRYTLGYVRPRGSAAAASLRQVLSCPMLSPWDQPPKCPQSVVWDDSACDPPIWREGSTDTAA</sequence>
<reference evidence="1" key="1">
    <citation type="submission" date="2020-03" db="EMBL/GenBank/DDBJ databases">
        <authorList>
            <person name="Weist P."/>
        </authorList>
    </citation>
    <scope>NUCLEOTIDE SEQUENCE</scope>
</reference>
<dbReference type="Proteomes" id="UP001153269">
    <property type="component" value="Unassembled WGS sequence"/>
</dbReference>